<sequence>MKIALVGPGIIEIPPKGWGAVESLIWDYATELGELGHEGSIINTPDRGQILRDLRKEDYDFIHVHYDVFYDIMDYIHTACPNAKLAISSHYPYIDQPDRHPLDGYDKIYKWLINNDKYYNFCISHKDYETYKRDNAPLDKLLVCPNGAQHRDYNFQEKPDKPEWTLYLGKIEPRKRQHLYQGIYGIEFVGHYTNTTDFNPKLADYLGEWTHEHKLQHVTDYGNMMLLSDGENGTPLVIKEALISGLGVVVSKYAAHDLDKSLPFVTVIPDDKWNDIEYVQTELRKNREISVTMRKEIRQYGIDNFSWQKLVKTYVENIEGMK</sequence>
<organism evidence="1">
    <name type="scientific">marine metagenome</name>
    <dbReference type="NCBI Taxonomy" id="408172"/>
    <lineage>
        <taxon>unclassified sequences</taxon>
        <taxon>metagenomes</taxon>
        <taxon>ecological metagenomes</taxon>
    </lineage>
</organism>
<dbReference type="AlphaFoldDB" id="A0A382KSC6"/>
<reference evidence="1" key="1">
    <citation type="submission" date="2018-05" db="EMBL/GenBank/DDBJ databases">
        <authorList>
            <person name="Lanie J.A."/>
            <person name="Ng W.-L."/>
            <person name="Kazmierczak K.M."/>
            <person name="Andrzejewski T.M."/>
            <person name="Davidsen T.M."/>
            <person name="Wayne K.J."/>
            <person name="Tettelin H."/>
            <person name="Glass J.I."/>
            <person name="Rusch D."/>
            <person name="Podicherti R."/>
            <person name="Tsui H.-C.T."/>
            <person name="Winkler M.E."/>
        </authorList>
    </citation>
    <scope>NUCLEOTIDE SEQUENCE</scope>
</reference>
<accession>A0A382KSC6</accession>
<name>A0A382KSC6_9ZZZZ</name>
<gene>
    <name evidence="1" type="ORF">METZ01_LOCUS280080</name>
</gene>
<protein>
    <recommendedName>
        <fullName evidence="2">Glycosyltransferase subfamily 4-like N-terminal domain-containing protein</fullName>
    </recommendedName>
</protein>
<dbReference type="SUPFAM" id="SSF53756">
    <property type="entry name" value="UDP-Glycosyltransferase/glycogen phosphorylase"/>
    <property type="match status" value="1"/>
</dbReference>
<dbReference type="Gene3D" id="3.40.50.2000">
    <property type="entry name" value="Glycogen Phosphorylase B"/>
    <property type="match status" value="2"/>
</dbReference>
<evidence type="ECO:0000313" key="1">
    <source>
        <dbReference type="EMBL" id="SVC27226.1"/>
    </source>
</evidence>
<dbReference type="EMBL" id="UINC01082452">
    <property type="protein sequence ID" value="SVC27226.1"/>
    <property type="molecule type" value="Genomic_DNA"/>
</dbReference>
<evidence type="ECO:0008006" key="2">
    <source>
        <dbReference type="Google" id="ProtNLM"/>
    </source>
</evidence>
<proteinExistence type="predicted"/>